<feature type="transmembrane region" description="Helical" evidence="5">
    <location>
        <begin position="133"/>
        <end position="151"/>
    </location>
</feature>
<feature type="transmembrane region" description="Helical" evidence="5">
    <location>
        <begin position="36"/>
        <end position="59"/>
    </location>
</feature>
<keyword evidence="2 5" id="KW-0812">Transmembrane</keyword>
<protein>
    <recommendedName>
        <fullName evidence="6">NnrU domain-containing protein</fullName>
    </recommendedName>
</protein>
<evidence type="ECO:0000256" key="3">
    <source>
        <dbReference type="ARBA" id="ARBA00022989"/>
    </source>
</evidence>
<evidence type="ECO:0000313" key="7">
    <source>
        <dbReference type="EMBL" id="PCI97148.1"/>
    </source>
</evidence>
<dbReference type="EMBL" id="NVUS01000033">
    <property type="protein sequence ID" value="PCI97148.1"/>
    <property type="molecule type" value="Genomic_DNA"/>
</dbReference>
<keyword evidence="3 5" id="KW-1133">Transmembrane helix</keyword>
<dbReference type="GO" id="GO:0016020">
    <property type="term" value="C:membrane"/>
    <property type="evidence" value="ECO:0007669"/>
    <property type="project" value="UniProtKB-SubCell"/>
</dbReference>
<evidence type="ECO:0000259" key="6">
    <source>
        <dbReference type="Pfam" id="PF07298"/>
    </source>
</evidence>
<feature type="transmembrane region" description="Helical" evidence="5">
    <location>
        <begin position="190"/>
        <end position="216"/>
    </location>
</feature>
<proteinExistence type="predicted"/>
<organism evidence="7">
    <name type="scientific">OCS116 cluster bacterium</name>
    <dbReference type="NCBI Taxonomy" id="2030921"/>
    <lineage>
        <taxon>Bacteria</taxon>
        <taxon>Pseudomonadati</taxon>
        <taxon>Pseudomonadota</taxon>
        <taxon>Alphaproteobacteria</taxon>
        <taxon>OCS116 cluster</taxon>
    </lineage>
</organism>
<comment type="subcellular location">
    <subcellularLocation>
        <location evidence="1">Membrane</location>
        <topology evidence="1">Multi-pass membrane protein</topology>
    </subcellularLocation>
</comment>
<feature type="transmembrane region" description="Helical" evidence="5">
    <location>
        <begin position="6"/>
        <end position="24"/>
    </location>
</feature>
<evidence type="ECO:0000256" key="2">
    <source>
        <dbReference type="ARBA" id="ARBA00022692"/>
    </source>
</evidence>
<comment type="caution">
    <text evidence="7">The sequence shown here is derived from an EMBL/GenBank/DDBJ whole genome shotgun (WGS) entry which is preliminary data.</text>
</comment>
<name>A0A2A4YQL9_9PROT</name>
<feature type="transmembrane region" description="Helical" evidence="5">
    <location>
        <begin position="71"/>
        <end position="90"/>
    </location>
</feature>
<evidence type="ECO:0000256" key="4">
    <source>
        <dbReference type="ARBA" id="ARBA00023136"/>
    </source>
</evidence>
<reference key="1">
    <citation type="submission" date="2017-08" db="EMBL/GenBank/DDBJ databases">
        <title>A dynamic microbial community with high functional redundancy inhabits the cold, oxic subseafloor aquifer.</title>
        <authorList>
            <person name="Tully B.J."/>
            <person name="Wheat C.G."/>
            <person name="Glazer B.T."/>
            <person name="Huber J.A."/>
        </authorList>
    </citation>
    <scope>NUCLEOTIDE SEQUENCE [LARGE SCALE GENOMIC DNA]</scope>
</reference>
<feature type="transmembrane region" description="Helical" evidence="5">
    <location>
        <begin position="102"/>
        <end position="121"/>
    </location>
</feature>
<evidence type="ECO:0000256" key="1">
    <source>
        <dbReference type="ARBA" id="ARBA00004141"/>
    </source>
</evidence>
<accession>A0A2A4YQL9</accession>
<feature type="domain" description="NnrU" evidence="6">
    <location>
        <begin position="6"/>
        <end position="212"/>
    </location>
</feature>
<reference evidence="7" key="2">
    <citation type="journal article" date="2018" name="ISME J.">
        <title>A dynamic microbial community with high functional redundancy inhabits the cold, oxic subseafloor aquifer.</title>
        <authorList>
            <person name="Tully B.J."/>
            <person name="Wheat C.G."/>
            <person name="Glazer B.T."/>
            <person name="Huber J.A."/>
        </authorList>
    </citation>
    <scope>NUCLEOTIDE SEQUENCE</scope>
    <source>
        <strain evidence="7">NORP83</strain>
    </source>
</reference>
<dbReference type="AlphaFoldDB" id="A0A2A4YQL9"/>
<gene>
    <name evidence="7" type="ORF">COB13_16330</name>
</gene>
<evidence type="ECO:0000256" key="5">
    <source>
        <dbReference type="SAM" id="Phobius"/>
    </source>
</evidence>
<sequence length="218" mass="24507">MQYMSLFIASLGFLVIHFVSVTNLREMVIKKYGQNVWMILFSLLSLGFFVWMVIEYLGAEAVEDLWVTPSWWLWVNAILIFMGLGLVILSNIPDKDARLGKGVFAITRHPTNWGMALFAFAHMVSNPSVEAQLFWGAIVGTGVIGSYLLDIRKIKTGGERWAKSPENSSWLPFWALLKGRTVIAAEDFKLLPVAIAVTVFFVAMIVHVAFFGTYILPL</sequence>
<dbReference type="Pfam" id="PF07298">
    <property type="entry name" value="NnrU"/>
    <property type="match status" value="1"/>
</dbReference>
<keyword evidence="4 5" id="KW-0472">Membrane</keyword>
<dbReference type="InterPro" id="IPR009915">
    <property type="entry name" value="NnrU_dom"/>
</dbReference>